<accession>A0ACD0NXN7</accession>
<protein>
    <submittedName>
        <fullName evidence="1">Uncharacterized protein</fullName>
    </submittedName>
</protein>
<dbReference type="EMBL" id="KZ819918">
    <property type="protein sequence ID" value="PWN50569.1"/>
    <property type="molecule type" value="Genomic_DNA"/>
</dbReference>
<evidence type="ECO:0000313" key="2">
    <source>
        <dbReference type="Proteomes" id="UP000245626"/>
    </source>
</evidence>
<organism evidence="1 2">
    <name type="scientific">Violaceomyces palustris</name>
    <dbReference type="NCBI Taxonomy" id="1673888"/>
    <lineage>
        <taxon>Eukaryota</taxon>
        <taxon>Fungi</taxon>
        <taxon>Dikarya</taxon>
        <taxon>Basidiomycota</taxon>
        <taxon>Ustilaginomycotina</taxon>
        <taxon>Ustilaginomycetes</taxon>
        <taxon>Violaceomycetales</taxon>
        <taxon>Violaceomycetaceae</taxon>
        <taxon>Violaceomyces</taxon>
    </lineage>
</organism>
<proteinExistence type="predicted"/>
<reference evidence="1 2" key="1">
    <citation type="journal article" date="2018" name="Mol. Biol. Evol.">
        <title>Broad Genomic Sampling Reveals a Smut Pathogenic Ancestry of the Fungal Clade Ustilaginomycotina.</title>
        <authorList>
            <person name="Kijpornyongpan T."/>
            <person name="Mondo S.J."/>
            <person name="Barry K."/>
            <person name="Sandor L."/>
            <person name="Lee J."/>
            <person name="Lipzen A."/>
            <person name="Pangilinan J."/>
            <person name="LaButti K."/>
            <person name="Hainaut M."/>
            <person name="Henrissat B."/>
            <person name="Grigoriev I.V."/>
            <person name="Spatafora J.W."/>
            <person name="Aime M.C."/>
        </authorList>
    </citation>
    <scope>NUCLEOTIDE SEQUENCE [LARGE SCALE GENOMIC DNA]</scope>
    <source>
        <strain evidence="1 2">SA 807</strain>
    </source>
</reference>
<dbReference type="Proteomes" id="UP000245626">
    <property type="component" value="Unassembled WGS sequence"/>
</dbReference>
<gene>
    <name evidence="1" type="ORF">IE53DRAFT_88493</name>
</gene>
<keyword evidence="2" id="KW-1185">Reference proteome</keyword>
<name>A0ACD0NXN7_9BASI</name>
<evidence type="ECO:0000313" key="1">
    <source>
        <dbReference type="EMBL" id="PWN50569.1"/>
    </source>
</evidence>
<sequence>MYPCSHPRSMRLWSLTLSLSFSLSLFLPLSLSPSLSFSLSLSLSLPLSLSPSLSLSLSPCICALSLPFLWVAELFHLSVSQTRESVYVVVSHVFLHCIDPILVLLYNMLWSRRLMMMYAPRS</sequence>